<dbReference type="AlphaFoldDB" id="A0AAV0F0B0"/>
<gene>
    <name evidence="2" type="ORF">CEPIT_LOCUS29467</name>
</gene>
<evidence type="ECO:0000313" key="2">
    <source>
        <dbReference type="EMBL" id="CAH9128954.1"/>
    </source>
</evidence>
<evidence type="ECO:0000259" key="1">
    <source>
        <dbReference type="Pfam" id="PF04043"/>
    </source>
</evidence>
<dbReference type="InterPro" id="IPR006501">
    <property type="entry name" value="Pectinesterase_inhib_dom"/>
</dbReference>
<accession>A0AAV0F0B0</accession>
<dbReference type="Proteomes" id="UP001152523">
    <property type="component" value="Unassembled WGS sequence"/>
</dbReference>
<feature type="domain" description="Pectinesterase inhibitor" evidence="1">
    <location>
        <begin position="19"/>
        <end position="116"/>
    </location>
</feature>
<evidence type="ECO:0000313" key="3">
    <source>
        <dbReference type="Proteomes" id="UP001152523"/>
    </source>
</evidence>
<dbReference type="EMBL" id="CAMAPF010000954">
    <property type="protein sequence ID" value="CAH9128954.1"/>
    <property type="molecule type" value="Genomic_DNA"/>
</dbReference>
<dbReference type="CDD" id="cd15798">
    <property type="entry name" value="PMEI-like_3"/>
    <property type="match status" value="1"/>
</dbReference>
<reference evidence="2" key="1">
    <citation type="submission" date="2022-07" db="EMBL/GenBank/DDBJ databases">
        <authorList>
            <person name="Macas J."/>
            <person name="Novak P."/>
            <person name="Neumann P."/>
        </authorList>
    </citation>
    <scope>NUCLEOTIDE SEQUENCE</scope>
</reference>
<keyword evidence="3" id="KW-1185">Reference proteome</keyword>
<dbReference type="Pfam" id="PF04043">
    <property type="entry name" value="PMEI"/>
    <property type="match status" value="1"/>
</dbReference>
<sequence length="136" mass="15225">MEEITSSVIPKINNTLYEKRVKALSEKDRNIACGCLEHMDDSIGRMKDTLDQMYDLTQNDLAFQINNLQTWMSAALTNVDTCLDDETPSVSDTTLQTLLRRSVGNVRKHTVIALSLINYFASKCYSDLAPAPAPTH</sequence>
<comment type="caution">
    <text evidence="2">The sequence shown here is derived from an EMBL/GenBank/DDBJ whole genome shotgun (WGS) entry which is preliminary data.</text>
</comment>
<dbReference type="SUPFAM" id="SSF101148">
    <property type="entry name" value="Plant invertase/pectin methylesterase inhibitor"/>
    <property type="match status" value="1"/>
</dbReference>
<organism evidence="2 3">
    <name type="scientific">Cuscuta epithymum</name>
    <dbReference type="NCBI Taxonomy" id="186058"/>
    <lineage>
        <taxon>Eukaryota</taxon>
        <taxon>Viridiplantae</taxon>
        <taxon>Streptophyta</taxon>
        <taxon>Embryophyta</taxon>
        <taxon>Tracheophyta</taxon>
        <taxon>Spermatophyta</taxon>
        <taxon>Magnoliopsida</taxon>
        <taxon>eudicotyledons</taxon>
        <taxon>Gunneridae</taxon>
        <taxon>Pentapetalae</taxon>
        <taxon>asterids</taxon>
        <taxon>lamiids</taxon>
        <taxon>Solanales</taxon>
        <taxon>Convolvulaceae</taxon>
        <taxon>Cuscuteae</taxon>
        <taxon>Cuscuta</taxon>
        <taxon>Cuscuta subgen. Cuscuta</taxon>
    </lineage>
</organism>
<dbReference type="Gene3D" id="1.20.140.40">
    <property type="entry name" value="Invertase/pectin methylesterase inhibitor family protein"/>
    <property type="match status" value="1"/>
</dbReference>
<dbReference type="GO" id="GO:0004857">
    <property type="term" value="F:enzyme inhibitor activity"/>
    <property type="evidence" value="ECO:0007669"/>
    <property type="project" value="InterPro"/>
</dbReference>
<dbReference type="InterPro" id="IPR035513">
    <property type="entry name" value="Invertase/methylesterase_inhib"/>
</dbReference>
<protein>
    <recommendedName>
        <fullName evidence="1">Pectinesterase inhibitor domain-containing protein</fullName>
    </recommendedName>
</protein>
<proteinExistence type="predicted"/>
<name>A0AAV0F0B0_9ASTE</name>